<accession>A0A0R1YSQ2</accession>
<comment type="catalytic activity">
    <reaction evidence="12">
        <text>Preferential cleavage: (Ac)2-L-Lys-D-Ala-|-D-Ala. Also transpeptidation of peptidyl-alanyl moieties that are N-acyl substituents of D-alanine.</text>
        <dbReference type="EC" id="3.4.16.4"/>
    </reaction>
</comment>
<comment type="similarity">
    <text evidence="3 15">Belongs to the peptidase S11 family.</text>
</comment>
<dbReference type="InterPro" id="IPR012338">
    <property type="entry name" value="Beta-lactam/transpept-like"/>
</dbReference>
<feature type="active site" description="Acyl-ester intermediate" evidence="13">
    <location>
        <position position="70"/>
    </location>
</feature>
<evidence type="ECO:0000256" key="7">
    <source>
        <dbReference type="ARBA" id="ARBA00022729"/>
    </source>
</evidence>
<comment type="pathway">
    <text evidence="2">Cell wall biogenesis; peptidoglycan biosynthesis.</text>
</comment>
<evidence type="ECO:0000256" key="2">
    <source>
        <dbReference type="ARBA" id="ARBA00004752"/>
    </source>
</evidence>
<evidence type="ECO:0000256" key="12">
    <source>
        <dbReference type="ARBA" id="ARBA00034000"/>
    </source>
</evidence>
<evidence type="ECO:0000256" key="13">
    <source>
        <dbReference type="PIRSR" id="PIRSR618044-1"/>
    </source>
</evidence>
<evidence type="ECO:0000256" key="15">
    <source>
        <dbReference type="RuleBase" id="RU004016"/>
    </source>
</evidence>
<keyword evidence="8" id="KW-0378">Hydrolase</keyword>
<evidence type="ECO:0000256" key="6">
    <source>
        <dbReference type="ARBA" id="ARBA00022670"/>
    </source>
</evidence>
<dbReference type="PRINTS" id="PR00725">
    <property type="entry name" value="DADACBPTASE1"/>
</dbReference>
<evidence type="ECO:0000256" key="10">
    <source>
        <dbReference type="ARBA" id="ARBA00022984"/>
    </source>
</evidence>
<dbReference type="GO" id="GO:0009002">
    <property type="term" value="F:serine-type D-Ala-D-Ala carboxypeptidase activity"/>
    <property type="evidence" value="ECO:0007669"/>
    <property type="project" value="UniProtKB-EC"/>
</dbReference>
<dbReference type="Gene3D" id="2.60.410.10">
    <property type="entry name" value="D-Ala-D-Ala carboxypeptidase, C-terminal domain"/>
    <property type="match status" value="1"/>
</dbReference>
<feature type="domain" description="Peptidase S11 D-Ala-D-Ala carboxypeptidase A C-terminal" evidence="17">
    <location>
        <begin position="310"/>
        <end position="410"/>
    </location>
</feature>
<evidence type="ECO:0000256" key="4">
    <source>
        <dbReference type="ARBA" id="ARBA00012448"/>
    </source>
</evidence>
<comment type="caution">
    <text evidence="18">The sequence shown here is derived from an EMBL/GenBank/DDBJ whole genome shotgun (WGS) entry which is preliminary data.</text>
</comment>
<evidence type="ECO:0000313" key="19">
    <source>
        <dbReference type="Proteomes" id="UP000051010"/>
    </source>
</evidence>
<dbReference type="InterPro" id="IPR012907">
    <property type="entry name" value="Peptidase_S11_C"/>
</dbReference>
<dbReference type="InterPro" id="IPR001967">
    <property type="entry name" value="Peptidase_S11_N"/>
</dbReference>
<dbReference type="EMBL" id="AZFZ01000003">
    <property type="protein sequence ID" value="KRM45552.1"/>
    <property type="molecule type" value="Genomic_DNA"/>
</dbReference>
<evidence type="ECO:0000256" key="14">
    <source>
        <dbReference type="PIRSR" id="PIRSR618044-2"/>
    </source>
</evidence>
<keyword evidence="7 16" id="KW-0732">Signal</keyword>
<dbReference type="SUPFAM" id="SSF56601">
    <property type="entry name" value="beta-lactamase/transpeptidase-like"/>
    <property type="match status" value="1"/>
</dbReference>
<dbReference type="Pfam" id="PF00768">
    <property type="entry name" value="Peptidase_S11"/>
    <property type="match status" value="1"/>
</dbReference>
<dbReference type="GO" id="GO:0071555">
    <property type="term" value="P:cell wall organization"/>
    <property type="evidence" value="ECO:0007669"/>
    <property type="project" value="UniProtKB-KW"/>
</dbReference>
<dbReference type="PANTHER" id="PTHR21581:SF11">
    <property type="entry name" value="D-ALANYL-D-ALANINE CARBOXYPEPTIDASE DACA"/>
    <property type="match status" value="1"/>
</dbReference>
<comment type="function">
    <text evidence="1">Removes C-terminal D-alanyl residues from sugar-peptide cell wall precursors.</text>
</comment>
<evidence type="ECO:0000259" key="17">
    <source>
        <dbReference type="SMART" id="SM00936"/>
    </source>
</evidence>
<dbReference type="GO" id="GO:0009252">
    <property type="term" value="P:peptidoglycan biosynthetic process"/>
    <property type="evidence" value="ECO:0007669"/>
    <property type="project" value="UniProtKB-UniPathway"/>
</dbReference>
<dbReference type="InterPro" id="IPR037167">
    <property type="entry name" value="Peptidase_S11_C_sf"/>
</dbReference>
<dbReference type="EC" id="3.4.16.4" evidence="4"/>
<evidence type="ECO:0000256" key="3">
    <source>
        <dbReference type="ARBA" id="ARBA00007164"/>
    </source>
</evidence>
<feature type="signal peptide" evidence="16">
    <location>
        <begin position="1"/>
        <end position="31"/>
    </location>
</feature>
<dbReference type="InterPro" id="IPR018044">
    <property type="entry name" value="Peptidase_S11"/>
</dbReference>
<dbReference type="Proteomes" id="UP000051010">
    <property type="component" value="Unassembled WGS sequence"/>
</dbReference>
<evidence type="ECO:0000256" key="5">
    <source>
        <dbReference type="ARBA" id="ARBA00022645"/>
    </source>
</evidence>
<name>A0A0R1YSQ2_9LACO</name>
<reference evidence="18 19" key="1">
    <citation type="journal article" date="2015" name="Genome Announc.">
        <title>Expanding the biotechnology potential of lactobacilli through comparative genomics of 213 strains and associated genera.</title>
        <authorList>
            <person name="Sun Z."/>
            <person name="Harris H.M."/>
            <person name="McCann A."/>
            <person name="Guo C."/>
            <person name="Argimon S."/>
            <person name="Zhang W."/>
            <person name="Yang X."/>
            <person name="Jeffery I.B."/>
            <person name="Cooney J.C."/>
            <person name="Kagawa T.F."/>
            <person name="Liu W."/>
            <person name="Song Y."/>
            <person name="Salvetti E."/>
            <person name="Wrobel A."/>
            <person name="Rasinkangas P."/>
            <person name="Parkhill J."/>
            <person name="Rea M.C."/>
            <person name="O'Sullivan O."/>
            <person name="Ritari J."/>
            <person name="Douillard F.P."/>
            <person name="Paul Ross R."/>
            <person name="Yang R."/>
            <person name="Briner A.E."/>
            <person name="Felis G.E."/>
            <person name="de Vos W.M."/>
            <person name="Barrangou R."/>
            <person name="Klaenhammer T.R."/>
            <person name="Caufield P.W."/>
            <person name="Cui Y."/>
            <person name="Zhang H."/>
            <person name="O'Toole P.W."/>
        </authorList>
    </citation>
    <scope>NUCLEOTIDE SEQUENCE [LARGE SCALE GENOMIC DNA]</scope>
    <source>
        <strain evidence="18 19">DSM 18390</strain>
    </source>
</reference>
<evidence type="ECO:0000256" key="1">
    <source>
        <dbReference type="ARBA" id="ARBA00003217"/>
    </source>
</evidence>
<keyword evidence="11" id="KW-0961">Cell wall biogenesis/degradation</keyword>
<feature type="active site" description="Proton acceptor" evidence="13">
    <location>
        <position position="73"/>
    </location>
</feature>
<evidence type="ECO:0000256" key="8">
    <source>
        <dbReference type="ARBA" id="ARBA00022801"/>
    </source>
</evidence>
<keyword evidence="10" id="KW-0573">Peptidoglycan synthesis</keyword>
<dbReference type="SMART" id="SM00936">
    <property type="entry name" value="PBP5_C"/>
    <property type="match status" value="1"/>
</dbReference>
<gene>
    <name evidence="18" type="ORF">FD47_GL001385</name>
</gene>
<dbReference type="UniPathway" id="UPA00219"/>
<dbReference type="PATRIC" id="fig|1423786.4.peg.1485"/>
<dbReference type="PANTHER" id="PTHR21581">
    <property type="entry name" value="D-ALANYL-D-ALANINE CARBOXYPEPTIDASE"/>
    <property type="match status" value="1"/>
</dbReference>
<dbReference type="Gene3D" id="3.40.710.10">
    <property type="entry name" value="DD-peptidase/beta-lactamase superfamily"/>
    <property type="match status" value="1"/>
</dbReference>
<feature type="active site" evidence="13">
    <location>
        <position position="134"/>
    </location>
</feature>
<evidence type="ECO:0000256" key="9">
    <source>
        <dbReference type="ARBA" id="ARBA00022960"/>
    </source>
</evidence>
<evidence type="ECO:0000256" key="11">
    <source>
        <dbReference type="ARBA" id="ARBA00023316"/>
    </source>
</evidence>
<proteinExistence type="inferred from homology"/>
<keyword evidence="6" id="KW-0645">Protease</keyword>
<dbReference type="Pfam" id="PF07943">
    <property type="entry name" value="PBP5_C"/>
    <property type="match status" value="1"/>
</dbReference>
<dbReference type="InterPro" id="IPR015956">
    <property type="entry name" value="Peniciliin-bd_prot_C_sf"/>
</dbReference>
<dbReference type="SUPFAM" id="SSF69189">
    <property type="entry name" value="Penicillin-binding protein associated domain"/>
    <property type="match status" value="1"/>
</dbReference>
<dbReference type="GO" id="GO:0008360">
    <property type="term" value="P:regulation of cell shape"/>
    <property type="evidence" value="ECO:0007669"/>
    <property type="project" value="UniProtKB-KW"/>
</dbReference>
<feature type="chain" id="PRO_5006413915" description="serine-type D-Ala-D-Ala carboxypeptidase" evidence="16">
    <location>
        <begin position="32"/>
        <end position="425"/>
    </location>
</feature>
<evidence type="ECO:0000313" key="18">
    <source>
        <dbReference type="EMBL" id="KRM45552.1"/>
    </source>
</evidence>
<organism evidence="18 19">
    <name type="scientific">Lentilactobacillus parafarraginis DSM 18390 = JCM 14109</name>
    <dbReference type="NCBI Taxonomy" id="1423786"/>
    <lineage>
        <taxon>Bacteria</taxon>
        <taxon>Bacillati</taxon>
        <taxon>Bacillota</taxon>
        <taxon>Bacilli</taxon>
        <taxon>Lactobacillales</taxon>
        <taxon>Lactobacillaceae</taxon>
        <taxon>Lentilactobacillus</taxon>
    </lineage>
</organism>
<protein>
    <recommendedName>
        <fullName evidence="4">serine-type D-Ala-D-Ala carboxypeptidase</fullName>
        <ecNumber evidence="4">3.4.16.4</ecNumber>
    </recommendedName>
</protein>
<feature type="binding site" evidence="14">
    <location>
        <position position="255"/>
    </location>
    <ligand>
        <name>substrate</name>
    </ligand>
</feature>
<dbReference type="GO" id="GO:0006508">
    <property type="term" value="P:proteolysis"/>
    <property type="evidence" value="ECO:0007669"/>
    <property type="project" value="UniProtKB-KW"/>
</dbReference>
<evidence type="ECO:0000256" key="16">
    <source>
        <dbReference type="SAM" id="SignalP"/>
    </source>
</evidence>
<keyword evidence="9" id="KW-0133">Cell shape</keyword>
<keyword evidence="5 18" id="KW-0121">Carboxypeptidase</keyword>
<sequence>MSQLMKFKFKLFLLMVGLFVLPISLSSSAYAATVATSQPAIYAKAAIMVDADTGQILYEKNVHQPMAIASISKLMTVYIVHQQIQSGKLHWDDRVKISPAVAKLSTASGLTNVPLKAGHSYSIRALVNAALVVSANAAAIALGQKVAASPQRFANKMTATAKHLGIKDAKFYNAAGLTNKLTGSLALKHVAANAENLLSAKDVALLASRLESSFPAVTKVTSRSQMTFAGKTYPGHNQLLGTNLGIKGARVTGLKTGTSDEAGACFAGSATYRGHRVVTVILGARNNSATDPARFIQTKKLLTTVLSKQTPIKIAKQSRIAGASEGRVPDGKQQTTRLVNQKTTWVWVPKGVTRQQIKGKYVKQPKKITAPEKKGKQVATANLVYDHHFMKYLNTFSKTVNLVTSKSIQKANPFVLIWRALTRLF</sequence>
<dbReference type="AlphaFoldDB" id="A0A0R1YSQ2"/>